<evidence type="ECO:0000313" key="27">
    <source>
        <dbReference type="EMBL" id="KWX08016.1"/>
    </source>
</evidence>
<dbReference type="GO" id="GO:0005737">
    <property type="term" value="C:cytoplasm"/>
    <property type="evidence" value="ECO:0007669"/>
    <property type="project" value="UniProtKB-SubCell"/>
</dbReference>
<dbReference type="EC" id="3.1.2.2" evidence="16"/>
<evidence type="ECO:0000256" key="12">
    <source>
        <dbReference type="ARBA" id="ARBA00023273"/>
    </source>
</evidence>
<keyword evidence="5" id="KW-0963">Cytoplasm</keyword>
<comment type="catalytic activity">
    <reaction evidence="22">
        <text>dodecanoyl-CoA + H2O = dodecanoate + CoA + H(+)</text>
        <dbReference type="Rhea" id="RHEA:30135"/>
        <dbReference type="ChEBI" id="CHEBI:15377"/>
        <dbReference type="ChEBI" id="CHEBI:15378"/>
        <dbReference type="ChEBI" id="CHEBI:18262"/>
        <dbReference type="ChEBI" id="CHEBI:57287"/>
        <dbReference type="ChEBI" id="CHEBI:57375"/>
    </reaction>
    <physiologicalReaction direction="left-to-right" evidence="22">
        <dbReference type="Rhea" id="RHEA:30136"/>
    </physiologicalReaction>
</comment>
<keyword evidence="11" id="KW-0472">Membrane</keyword>
<dbReference type="AlphaFoldDB" id="A0A132MR70"/>
<reference evidence="26 29" key="2">
    <citation type="submission" date="2015-02" db="EMBL/GenBank/DDBJ databases">
        <title>Physiological reanalysis, assessment of diazotrophy, and genome sequences of multiple isolates of Streptomyces thermoautotrophicus.</title>
        <authorList>
            <person name="MacKellar D.C."/>
            <person name="Lieber L."/>
            <person name="Norman J."/>
            <person name="Bolger A."/>
            <person name="Tobin C."/>
            <person name="Murray J.W."/>
            <person name="Prell J."/>
        </authorList>
    </citation>
    <scope>NUCLEOTIDE SEQUENCE [LARGE SCALE GENOMIC DNA]</scope>
    <source>
        <strain evidence="26 29">UBT1</strain>
    </source>
</reference>
<evidence type="ECO:0000256" key="14">
    <source>
        <dbReference type="ARBA" id="ARBA00037002"/>
    </source>
</evidence>
<evidence type="ECO:0000256" key="24">
    <source>
        <dbReference type="SAM" id="MobiDB-lite"/>
    </source>
</evidence>
<dbReference type="SUPFAM" id="SSF54637">
    <property type="entry name" value="Thioesterase/thiol ester dehydrase-isomerase"/>
    <property type="match status" value="1"/>
</dbReference>
<dbReference type="EMBL" id="JYIK01001018">
    <property type="protein sequence ID" value="KWX08016.1"/>
    <property type="molecule type" value="Genomic_DNA"/>
</dbReference>
<dbReference type="CDD" id="cd03443">
    <property type="entry name" value="PaaI_thioesterase"/>
    <property type="match status" value="1"/>
</dbReference>
<dbReference type="InterPro" id="IPR006683">
    <property type="entry name" value="Thioestr_dom"/>
</dbReference>
<evidence type="ECO:0000256" key="16">
    <source>
        <dbReference type="ARBA" id="ARBA00038848"/>
    </source>
</evidence>
<dbReference type="Proteomes" id="UP000070598">
    <property type="component" value="Unassembled WGS sequence"/>
</dbReference>
<evidence type="ECO:0000313" key="28">
    <source>
        <dbReference type="Proteomes" id="UP000070598"/>
    </source>
</evidence>
<evidence type="ECO:0000256" key="22">
    <source>
        <dbReference type="ARBA" id="ARBA00048074"/>
    </source>
</evidence>
<evidence type="ECO:0000259" key="25">
    <source>
        <dbReference type="Pfam" id="PF03061"/>
    </source>
</evidence>
<dbReference type="Proteomes" id="UP000070659">
    <property type="component" value="Unassembled WGS sequence"/>
</dbReference>
<comment type="catalytic activity">
    <reaction evidence="14">
        <text>(9Z)-octadecenoyl-CoA + H2O = (9Z)-octadecenoate + CoA + H(+)</text>
        <dbReference type="Rhea" id="RHEA:40139"/>
        <dbReference type="ChEBI" id="CHEBI:15377"/>
        <dbReference type="ChEBI" id="CHEBI:15378"/>
        <dbReference type="ChEBI" id="CHEBI:30823"/>
        <dbReference type="ChEBI" id="CHEBI:57287"/>
        <dbReference type="ChEBI" id="CHEBI:57387"/>
    </reaction>
    <physiologicalReaction direction="left-to-right" evidence="14">
        <dbReference type="Rhea" id="RHEA:40140"/>
    </physiologicalReaction>
</comment>
<comment type="caution">
    <text evidence="26">The sequence shown here is derived from an EMBL/GenBank/DDBJ whole genome shotgun (WGS) entry which is preliminary data.</text>
</comment>
<evidence type="ECO:0000256" key="9">
    <source>
        <dbReference type="ARBA" id="ARBA00022946"/>
    </source>
</evidence>
<dbReference type="PANTHER" id="PTHR12418:SF19">
    <property type="entry name" value="ACYL-COENZYME A THIOESTERASE THEM4"/>
    <property type="match status" value="1"/>
</dbReference>
<keyword evidence="9" id="KW-0809">Transit peptide</keyword>
<evidence type="ECO:0000256" key="4">
    <source>
        <dbReference type="ARBA" id="ARBA00022475"/>
    </source>
</evidence>
<comment type="catalytic activity">
    <reaction evidence="19">
        <text>octanoyl-CoA + H2O = octanoate + CoA + H(+)</text>
        <dbReference type="Rhea" id="RHEA:30143"/>
        <dbReference type="ChEBI" id="CHEBI:15377"/>
        <dbReference type="ChEBI" id="CHEBI:15378"/>
        <dbReference type="ChEBI" id="CHEBI:25646"/>
        <dbReference type="ChEBI" id="CHEBI:57287"/>
        <dbReference type="ChEBI" id="CHEBI:57386"/>
    </reaction>
    <physiologicalReaction direction="left-to-right" evidence="19">
        <dbReference type="Rhea" id="RHEA:30144"/>
    </physiologicalReaction>
</comment>
<dbReference type="GO" id="GO:0006631">
    <property type="term" value="P:fatty acid metabolic process"/>
    <property type="evidence" value="ECO:0007669"/>
    <property type="project" value="UniProtKB-KW"/>
</dbReference>
<evidence type="ECO:0000256" key="5">
    <source>
        <dbReference type="ARBA" id="ARBA00022490"/>
    </source>
</evidence>
<evidence type="ECO:0000256" key="7">
    <source>
        <dbReference type="ARBA" id="ARBA00022801"/>
    </source>
</evidence>
<evidence type="ECO:0000256" key="11">
    <source>
        <dbReference type="ARBA" id="ARBA00023136"/>
    </source>
</evidence>
<evidence type="ECO:0000256" key="1">
    <source>
        <dbReference type="ARBA" id="ARBA00004170"/>
    </source>
</evidence>
<sequence length="193" mass="20438">MSRSTTLVLPPEAVVPEPHPDAPPPGAKLGSHYSRCFGCGRDHPTGLHMELTVGEGLSVDARFTVTENHQGAPGLAHGGLLAAAFDEALGSITWLLRRPAVTARLETDFLRPVPVDSTLYLHAKCDGVAGRKIYLSAEGRLDAPDGPVAVRAHAIFVTVTLEHFTTHGRPEDVAAARESGDVQAAARAFEVNP</sequence>
<comment type="catalytic activity">
    <reaction evidence="20">
        <text>hexadecanoyl-CoA + H2O = hexadecanoate + CoA + H(+)</text>
        <dbReference type="Rhea" id="RHEA:16645"/>
        <dbReference type="ChEBI" id="CHEBI:7896"/>
        <dbReference type="ChEBI" id="CHEBI:15377"/>
        <dbReference type="ChEBI" id="CHEBI:15378"/>
        <dbReference type="ChEBI" id="CHEBI:57287"/>
        <dbReference type="ChEBI" id="CHEBI:57379"/>
        <dbReference type="EC" id="3.1.2.2"/>
    </reaction>
    <physiologicalReaction direction="left-to-right" evidence="20">
        <dbReference type="Rhea" id="RHEA:16646"/>
    </physiologicalReaction>
</comment>
<comment type="catalytic activity">
    <reaction evidence="21">
        <text>decanoyl-CoA + H2O = decanoate + CoA + H(+)</text>
        <dbReference type="Rhea" id="RHEA:40059"/>
        <dbReference type="ChEBI" id="CHEBI:15377"/>
        <dbReference type="ChEBI" id="CHEBI:15378"/>
        <dbReference type="ChEBI" id="CHEBI:27689"/>
        <dbReference type="ChEBI" id="CHEBI:57287"/>
        <dbReference type="ChEBI" id="CHEBI:61430"/>
    </reaction>
    <physiologicalReaction direction="left-to-right" evidence="21">
        <dbReference type="Rhea" id="RHEA:40060"/>
    </physiologicalReaction>
</comment>
<keyword evidence="4" id="KW-1003">Cell membrane</keyword>
<dbReference type="GO" id="GO:0016020">
    <property type="term" value="C:membrane"/>
    <property type="evidence" value="ECO:0007669"/>
    <property type="project" value="UniProtKB-SubCell"/>
</dbReference>
<evidence type="ECO:0000256" key="6">
    <source>
        <dbReference type="ARBA" id="ARBA00022703"/>
    </source>
</evidence>
<comment type="subcellular location">
    <subcellularLocation>
        <location evidence="3">Cell projection</location>
        <location evidence="3">Ruffle membrane</location>
    </subcellularLocation>
    <subcellularLocation>
        <location evidence="2">Cytoplasm</location>
    </subcellularLocation>
    <subcellularLocation>
        <location evidence="1">Membrane</location>
        <topology evidence="1">Peripheral membrane protein</topology>
    </subcellularLocation>
</comment>
<dbReference type="InterPro" id="IPR029069">
    <property type="entry name" value="HotDog_dom_sf"/>
</dbReference>
<evidence type="ECO:0000256" key="18">
    <source>
        <dbReference type="ARBA" id="ARBA00043210"/>
    </source>
</evidence>
<feature type="region of interest" description="Disordered" evidence="24">
    <location>
        <begin position="1"/>
        <end position="24"/>
    </location>
</feature>
<dbReference type="Pfam" id="PF03061">
    <property type="entry name" value="4HBT"/>
    <property type="match status" value="1"/>
</dbReference>
<keyword evidence="7" id="KW-0378">Hydrolase</keyword>
<evidence type="ECO:0000256" key="23">
    <source>
        <dbReference type="ARBA" id="ARBA00048180"/>
    </source>
</evidence>
<protein>
    <recommendedName>
        <fullName evidence="17">Acyl-coenzyme A thioesterase THEM4</fullName>
        <ecNumber evidence="16">3.1.2.2</ecNumber>
    </recommendedName>
    <alternativeName>
        <fullName evidence="18">Thioesterase superfamily member 4</fullName>
    </alternativeName>
</protein>
<evidence type="ECO:0000313" key="26">
    <source>
        <dbReference type="EMBL" id="KWX00343.1"/>
    </source>
</evidence>
<dbReference type="Gene3D" id="3.10.129.10">
    <property type="entry name" value="Hotdog Thioesterase"/>
    <property type="match status" value="1"/>
</dbReference>
<accession>A0A132MR70</accession>
<gene>
    <name evidence="26" type="ORF">TH66_16095</name>
    <name evidence="27" type="ORF">TR74_16800</name>
</gene>
<evidence type="ECO:0000256" key="17">
    <source>
        <dbReference type="ARBA" id="ARBA00040123"/>
    </source>
</evidence>
<keyword evidence="10" id="KW-0443">Lipid metabolism</keyword>
<organism evidence="26 29">
    <name type="scientific">Carbonactinospora thermoautotrophica</name>
    <dbReference type="NCBI Taxonomy" id="1469144"/>
    <lineage>
        <taxon>Bacteria</taxon>
        <taxon>Bacillati</taxon>
        <taxon>Actinomycetota</taxon>
        <taxon>Actinomycetes</taxon>
        <taxon>Kitasatosporales</taxon>
        <taxon>Carbonactinosporaceae</taxon>
        <taxon>Carbonactinospora</taxon>
    </lineage>
</organism>
<evidence type="ECO:0000256" key="21">
    <source>
        <dbReference type="ARBA" id="ARBA00047969"/>
    </source>
</evidence>
<evidence type="ECO:0000256" key="20">
    <source>
        <dbReference type="ARBA" id="ARBA00047734"/>
    </source>
</evidence>
<name>A0A132MR70_9ACTN</name>
<comment type="similarity">
    <text evidence="15">Belongs to the THEM4/THEM5 thioesterase family.</text>
</comment>
<evidence type="ECO:0000256" key="2">
    <source>
        <dbReference type="ARBA" id="ARBA00004496"/>
    </source>
</evidence>
<dbReference type="InterPro" id="IPR052365">
    <property type="entry name" value="THEM4/THEM5_acyl-CoA_thioest"/>
</dbReference>
<keyword evidence="8" id="KW-0276">Fatty acid metabolism</keyword>
<evidence type="ECO:0000313" key="29">
    <source>
        <dbReference type="Proteomes" id="UP000070659"/>
    </source>
</evidence>
<evidence type="ECO:0000256" key="15">
    <source>
        <dbReference type="ARBA" id="ARBA00038456"/>
    </source>
</evidence>
<dbReference type="PANTHER" id="PTHR12418">
    <property type="entry name" value="ACYL-COENZYME A THIOESTERASE THEM4"/>
    <property type="match status" value="1"/>
</dbReference>
<feature type="domain" description="Thioesterase" evidence="25">
    <location>
        <begin position="74"/>
        <end position="140"/>
    </location>
</feature>
<evidence type="ECO:0000256" key="13">
    <source>
        <dbReference type="ARBA" id="ARBA00035852"/>
    </source>
</evidence>
<comment type="catalytic activity">
    <reaction evidence="13">
        <text>(5Z,8Z,11Z,14Z)-eicosatetraenoyl-CoA + H2O = (5Z,8Z,11Z,14Z)-eicosatetraenoate + CoA + H(+)</text>
        <dbReference type="Rhea" id="RHEA:40151"/>
        <dbReference type="ChEBI" id="CHEBI:15377"/>
        <dbReference type="ChEBI" id="CHEBI:15378"/>
        <dbReference type="ChEBI" id="CHEBI:32395"/>
        <dbReference type="ChEBI" id="CHEBI:57287"/>
        <dbReference type="ChEBI" id="CHEBI:57368"/>
    </reaction>
    <physiologicalReaction direction="left-to-right" evidence="13">
        <dbReference type="Rhea" id="RHEA:40152"/>
    </physiologicalReaction>
</comment>
<evidence type="ECO:0000256" key="10">
    <source>
        <dbReference type="ARBA" id="ARBA00023098"/>
    </source>
</evidence>
<comment type="catalytic activity">
    <reaction evidence="23">
        <text>tetradecanoyl-CoA + H2O = tetradecanoate + CoA + H(+)</text>
        <dbReference type="Rhea" id="RHEA:40119"/>
        <dbReference type="ChEBI" id="CHEBI:15377"/>
        <dbReference type="ChEBI" id="CHEBI:15378"/>
        <dbReference type="ChEBI" id="CHEBI:30807"/>
        <dbReference type="ChEBI" id="CHEBI:57287"/>
        <dbReference type="ChEBI" id="CHEBI:57385"/>
    </reaction>
    <physiologicalReaction direction="left-to-right" evidence="23">
        <dbReference type="Rhea" id="RHEA:40120"/>
    </physiologicalReaction>
</comment>
<keyword evidence="12" id="KW-0966">Cell projection</keyword>
<dbReference type="EMBL" id="JYIJ01000018">
    <property type="protein sequence ID" value="KWX00343.1"/>
    <property type="molecule type" value="Genomic_DNA"/>
</dbReference>
<evidence type="ECO:0000256" key="19">
    <source>
        <dbReference type="ARBA" id="ARBA00047588"/>
    </source>
</evidence>
<dbReference type="PATRIC" id="fig|1469144.8.peg.2252"/>
<dbReference type="GO" id="GO:0016787">
    <property type="term" value="F:hydrolase activity"/>
    <property type="evidence" value="ECO:0007669"/>
    <property type="project" value="UniProtKB-KW"/>
</dbReference>
<reference evidence="28" key="1">
    <citation type="submission" date="2015-02" db="EMBL/GenBank/DDBJ databases">
        <title>Physiological reanalysis, assessment of diazotrophy, and genome sequences of multiple isolates of Streptomyces thermoautotrophicus.</title>
        <authorList>
            <person name="MacKellar D.C."/>
            <person name="Lieber L."/>
            <person name="Norman J."/>
            <person name="Bolger A."/>
            <person name="Tobin C."/>
            <person name="Murray J.W."/>
            <person name="Friesen M."/>
            <person name="Prell J."/>
        </authorList>
    </citation>
    <scope>NUCLEOTIDE SEQUENCE [LARGE SCALE GENOMIC DNA]</scope>
    <source>
        <strain evidence="28">UBT1</strain>
    </source>
</reference>
<keyword evidence="6" id="KW-0053">Apoptosis</keyword>
<evidence type="ECO:0000256" key="3">
    <source>
        <dbReference type="ARBA" id="ARBA00004632"/>
    </source>
</evidence>
<proteinExistence type="inferred from homology"/>
<evidence type="ECO:0000256" key="8">
    <source>
        <dbReference type="ARBA" id="ARBA00022832"/>
    </source>
</evidence>